<reference evidence="2" key="1">
    <citation type="submission" date="2020-03" db="EMBL/GenBank/DDBJ databases">
        <title>Castanea mollissima Vanexum genome sequencing.</title>
        <authorList>
            <person name="Staton M."/>
        </authorList>
    </citation>
    <scope>NUCLEOTIDE SEQUENCE</scope>
    <source>
        <tissue evidence="2">Leaf</tissue>
    </source>
</reference>
<proteinExistence type="predicted"/>
<comment type="caution">
    <text evidence="2">The sequence shown here is derived from an EMBL/GenBank/DDBJ whole genome shotgun (WGS) entry which is preliminary data.</text>
</comment>
<dbReference type="Proteomes" id="UP000737018">
    <property type="component" value="Unassembled WGS sequence"/>
</dbReference>
<evidence type="ECO:0000256" key="1">
    <source>
        <dbReference type="SAM" id="MobiDB-lite"/>
    </source>
</evidence>
<dbReference type="AlphaFoldDB" id="A0A8J4V8C5"/>
<feature type="compositionally biased region" description="Pro residues" evidence="1">
    <location>
        <begin position="124"/>
        <end position="140"/>
    </location>
</feature>
<accession>A0A8J4V8C5</accession>
<dbReference type="OrthoDB" id="1262810at2759"/>
<evidence type="ECO:0000313" key="2">
    <source>
        <dbReference type="EMBL" id="KAF3948267.1"/>
    </source>
</evidence>
<keyword evidence="3" id="KW-1185">Reference proteome</keyword>
<protein>
    <submittedName>
        <fullName evidence="2">Uncharacterized protein</fullName>
    </submittedName>
</protein>
<evidence type="ECO:0000313" key="3">
    <source>
        <dbReference type="Proteomes" id="UP000737018"/>
    </source>
</evidence>
<sequence>MPAPASLAAGVPSPCCCRAPRRLTTAAAASSSASASRPLLLQIIPVLPSKPELFPPTPPAALVFPSTTSTATTSTTTTTPNSNSNNNSNNNNFYNNNNYSNSNNNNSNNSNSSSSQNPNTFPIQNPPPPNTSNLHIPPPQNLNQNQQFSNSKQTHPIEKVDRQNISPPQNPKLPNSKQAYSIDKVDRAVAKARRNIIAAGENVTAWQVTQDVLLNLKLDSWSSLNFPMQKVPSLHSLMLLEGKINAFIHCFVGVQRITSSYDLEVAICKNEGVDSFEKLELGSDLYKGLILDMVSALDLSFNKLTDASHFTQLFATYVGDPPLFPICSHMLYFLF</sequence>
<feature type="compositionally biased region" description="Low complexity" evidence="1">
    <location>
        <begin position="66"/>
        <end position="123"/>
    </location>
</feature>
<dbReference type="EMBL" id="JRKL02006980">
    <property type="protein sequence ID" value="KAF3948267.1"/>
    <property type="molecule type" value="Genomic_DNA"/>
</dbReference>
<gene>
    <name evidence="2" type="ORF">CMV_025716</name>
</gene>
<name>A0A8J4V8C5_9ROSI</name>
<feature type="region of interest" description="Disordered" evidence="1">
    <location>
        <begin position="58"/>
        <end position="155"/>
    </location>
</feature>
<organism evidence="2 3">
    <name type="scientific">Castanea mollissima</name>
    <name type="common">Chinese chestnut</name>
    <dbReference type="NCBI Taxonomy" id="60419"/>
    <lineage>
        <taxon>Eukaryota</taxon>
        <taxon>Viridiplantae</taxon>
        <taxon>Streptophyta</taxon>
        <taxon>Embryophyta</taxon>
        <taxon>Tracheophyta</taxon>
        <taxon>Spermatophyta</taxon>
        <taxon>Magnoliopsida</taxon>
        <taxon>eudicotyledons</taxon>
        <taxon>Gunneridae</taxon>
        <taxon>Pentapetalae</taxon>
        <taxon>rosids</taxon>
        <taxon>fabids</taxon>
        <taxon>Fagales</taxon>
        <taxon>Fagaceae</taxon>
        <taxon>Castanea</taxon>
    </lineage>
</organism>